<dbReference type="SUPFAM" id="SSF47807">
    <property type="entry name" value="5' to 3' exonuclease, C-terminal subdomain"/>
    <property type="match status" value="1"/>
</dbReference>
<evidence type="ECO:0000313" key="10">
    <source>
        <dbReference type="Proteomes" id="UP001642409"/>
    </source>
</evidence>
<evidence type="ECO:0000259" key="7">
    <source>
        <dbReference type="SMART" id="SM00485"/>
    </source>
</evidence>
<dbReference type="SMART" id="SM00485">
    <property type="entry name" value="XPGN"/>
    <property type="match status" value="1"/>
</dbReference>
<dbReference type="GO" id="GO:0046872">
    <property type="term" value="F:metal ion binding"/>
    <property type="evidence" value="ECO:0007669"/>
    <property type="project" value="UniProtKB-KW"/>
</dbReference>
<dbReference type="Pfam" id="PF00752">
    <property type="entry name" value="XPG_N"/>
    <property type="match status" value="1"/>
</dbReference>
<comment type="caution">
    <text evidence="8">The sequence shown here is derived from an EMBL/GenBank/DDBJ whole genome shotgun (WGS) entry which is preliminary data.</text>
</comment>
<protein>
    <submittedName>
        <fullName evidence="8">Exonuclease family protein</fullName>
    </submittedName>
    <submittedName>
        <fullName evidence="9">Exonuclease_family protein</fullName>
    </submittedName>
</protein>
<sequence>MGIQGLLDHIEGSQTHIDSIRGKSVAIDGHCLLHKTAYRFAEEYVINGLTANISKAVAQIVLDFIQISSHTILIFDGGYLPSKQATNQERNIQRQEALDKAKNESDFMLKRKYLQQAIGFPRQVVEQIASQVINILKSHQNFYCFLSPYEADPQLISLQRCGLADIIVTLDSDLLLYGPSNVMFRYDGVSKTGFLVSSAQIYEKTFKNIQNSYELRKICILSGCDYVDSLKGVGLIVAQKQLMGQKQIVQCCQSLLMSKQNPYDSDNIYVQNVLNALYTFNYNLVFDVSTLTCNNLQTITNDQVLDKYFNKNLGIKLSNEEVINVSCPQEFMVNSVNKLNKICKYQQTQQYQIVDEEMIDLYRLKENLVGQYTLQPTTTQQQLSEVSPWFKSIKQSFIRE</sequence>
<reference evidence="9 10" key="2">
    <citation type="submission" date="2024-07" db="EMBL/GenBank/DDBJ databases">
        <authorList>
            <person name="Akdeniz Z."/>
        </authorList>
    </citation>
    <scope>NUCLEOTIDE SEQUENCE [LARGE SCALE GENOMIC DNA]</scope>
</reference>
<evidence type="ECO:0000256" key="2">
    <source>
        <dbReference type="ARBA" id="ARBA00022723"/>
    </source>
</evidence>
<dbReference type="PANTHER" id="PTHR11081:SF9">
    <property type="entry name" value="FLAP ENDONUCLEASE 1"/>
    <property type="match status" value="1"/>
</dbReference>
<dbReference type="InterPro" id="IPR006085">
    <property type="entry name" value="XPG_DNA_repair_N"/>
</dbReference>
<evidence type="ECO:0000313" key="8">
    <source>
        <dbReference type="EMBL" id="CAI9934769.1"/>
    </source>
</evidence>
<evidence type="ECO:0000256" key="4">
    <source>
        <dbReference type="ARBA" id="ARBA00022801"/>
    </source>
</evidence>
<dbReference type="InterPro" id="IPR006086">
    <property type="entry name" value="XPG-I_dom"/>
</dbReference>
<dbReference type="SUPFAM" id="SSF88723">
    <property type="entry name" value="PIN domain-like"/>
    <property type="match status" value="1"/>
</dbReference>
<feature type="domain" description="XPG N-terminal" evidence="7">
    <location>
        <begin position="1"/>
        <end position="97"/>
    </location>
</feature>
<evidence type="ECO:0000313" key="9">
    <source>
        <dbReference type="EMBL" id="CAL6079164.1"/>
    </source>
</evidence>
<dbReference type="EMBL" id="CAXDID020000339">
    <property type="protein sequence ID" value="CAL6079164.1"/>
    <property type="molecule type" value="Genomic_DNA"/>
</dbReference>
<dbReference type="Proteomes" id="UP001642409">
    <property type="component" value="Unassembled WGS sequence"/>
</dbReference>
<keyword evidence="3" id="KW-0255">Endonuclease</keyword>
<keyword evidence="10" id="KW-1185">Reference proteome</keyword>
<evidence type="ECO:0000256" key="1">
    <source>
        <dbReference type="ARBA" id="ARBA00022722"/>
    </source>
</evidence>
<evidence type="ECO:0000259" key="6">
    <source>
        <dbReference type="SMART" id="SM00484"/>
    </source>
</evidence>
<keyword evidence="5" id="KW-0460">Magnesium</keyword>
<keyword evidence="2" id="KW-0479">Metal-binding</keyword>
<reference evidence="8" key="1">
    <citation type="submission" date="2023-06" db="EMBL/GenBank/DDBJ databases">
        <authorList>
            <person name="Kurt Z."/>
        </authorList>
    </citation>
    <scope>NUCLEOTIDE SEQUENCE</scope>
</reference>
<dbReference type="PRINTS" id="PR00853">
    <property type="entry name" value="XPGRADSUPER"/>
</dbReference>
<name>A0AA86P9L4_9EUKA</name>
<dbReference type="InterPro" id="IPR006084">
    <property type="entry name" value="XPG/Rad2"/>
</dbReference>
<dbReference type="GO" id="GO:0004527">
    <property type="term" value="F:exonuclease activity"/>
    <property type="evidence" value="ECO:0007669"/>
    <property type="project" value="UniProtKB-KW"/>
</dbReference>
<keyword evidence="8" id="KW-0269">Exonuclease</keyword>
<dbReference type="EMBL" id="CATOUU010000589">
    <property type="protein sequence ID" value="CAI9934769.1"/>
    <property type="molecule type" value="Genomic_DNA"/>
</dbReference>
<dbReference type="Pfam" id="PF00867">
    <property type="entry name" value="XPG_I"/>
    <property type="match status" value="1"/>
</dbReference>
<dbReference type="InterPro" id="IPR036279">
    <property type="entry name" value="5-3_exonuclease_C_sf"/>
</dbReference>
<organism evidence="8">
    <name type="scientific">Hexamita inflata</name>
    <dbReference type="NCBI Taxonomy" id="28002"/>
    <lineage>
        <taxon>Eukaryota</taxon>
        <taxon>Metamonada</taxon>
        <taxon>Diplomonadida</taxon>
        <taxon>Hexamitidae</taxon>
        <taxon>Hexamitinae</taxon>
        <taxon>Hexamita</taxon>
    </lineage>
</organism>
<dbReference type="InterPro" id="IPR029060">
    <property type="entry name" value="PIN-like_dom_sf"/>
</dbReference>
<evidence type="ECO:0000256" key="3">
    <source>
        <dbReference type="ARBA" id="ARBA00022759"/>
    </source>
</evidence>
<gene>
    <name evidence="8" type="ORF">HINF_LOCUS22414</name>
    <name evidence="9" type="ORF">HINF_LOCUS59251</name>
</gene>
<dbReference type="GO" id="GO:0017108">
    <property type="term" value="F:5'-flap endonuclease activity"/>
    <property type="evidence" value="ECO:0007669"/>
    <property type="project" value="TreeGrafter"/>
</dbReference>
<dbReference type="AlphaFoldDB" id="A0AA86P9L4"/>
<evidence type="ECO:0000256" key="5">
    <source>
        <dbReference type="ARBA" id="ARBA00022842"/>
    </source>
</evidence>
<accession>A0AA86P9L4</accession>
<keyword evidence="4" id="KW-0378">Hydrolase</keyword>
<dbReference type="PANTHER" id="PTHR11081">
    <property type="entry name" value="FLAP ENDONUCLEASE FAMILY MEMBER"/>
    <property type="match status" value="1"/>
</dbReference>
<dbReference type="Gene3D" id="1.10.150.20">
    <property type="entry name" value="5' to 3' exonuclease, C-terminal subdomain"/>
    <property type="match status" value="1"/>
</dbReference>
<feature type="domain" description="XPG-I" evidence="6">
    <location>
        <begin position="138"/>
        <end position="211"/>
    </location>
</feature>
<keyword evidence="1" id="KW-0540">Nuclease</keyword>
<dbReference type="Gene3D" id="3.40.50.1010">
    <property type="entry name" value="5'-nuclease"/>
    <property type="match status" value="1"/>
</dbReference>
<dbReference type="SMART" id="SM00484">
    <property type="entry name" value="XPGI"/>
    <property type="match status" value="1"/>
</dbReference>
<proteinExistence type="predicted"/>